<feature type="compositionally biased region" description="Low complexity" evidence="1">
    <location>
        <begin position="163"/>
        <end position="172"/>
    </location>
</feature>
<gene>
    <name evidence="2" type="primary">NCL1_61381</name>
    <name evidence="2" type="ORF">TNCT_717881</name>
</gene>
<protein>
    <submittedName>
        <fullName evidence="2">Uncharacterized protein</fullName>
    </submittedName>
</protein>
<organism evidence="2 3">
    <name type="scientific">Trichonephila clavata</name>
    <name type="common">Joro spider</name>
    <name type="synonym">Nephila clavata</name>
    <dbReference type="NCBI Taxonomy" id="2740835"/>
    <lineage>
        <taxon>Eukaryota</taxon>
        <taxon>Metazoa</taxon>
        <taxon>Ecdysozoa</taxon>
        <taxon>Arthropoda</taxon>
        <taxon>Chelicerata</taxon>
        <taxon>Arachnida</taxon>
        <taxon>Araneae</taxon>
        <taxon>Araneomorphae</taxon>
        <taxon>Entelegynae</taxon>
        <taxon>Araneoidea</taxon>
        <taxon>Nephilidae</taxon>
        <taxon>Trichonephila</taxon>
    </lineage>
</organism>
<dbReference type="EMBL" id="BMAO01020663">
    <property type="protein sequence ID" value="GFQ68987.1"/>
    <property type="molecule type" value="Genomic_DNA"/>
</dbReference>
<evidence type="ECO:0000313" key="2">
    <source>
        <dbReference type="EMBL" id="GFQ68987.1"/>
    </source>
</evidence>
<feature type="region of interest" description="Disordered" evidence="1">
    <location>
        <begin position="163"/>
        <end position="184"/>
    </location>
</feature>
<reference evidence="2" key="1">
    <citation type="submission" date="2020-07" db="EMBL/GenBank/DDBJ databases">
        <title>Multicomponent nature underlies the extraordinary mechanical properties of spider dragline silk.</title>
        <authorList>
            <person name="Kono N."/>
            <person name="Nakamura H."/>
            <person name="Mori M."/>
            <person name="Yoshida Y."/>
            <person name="Ohtoshi R."/>
            <person name="Malay A.D."/>
            <person name="Moran D.A.P."/>
            <person name="Tomita M."/>
            <person name="Numata K."/>
            <person name="Arakawa K."/>
        </authorList>
    </citation>
    <scope>NUCLEOTIDE SEQUENCE</scope>
</reference>
<evidence type="ECO:0000313" key="3">
    <source>
        <dbReference type="Proteomes" id="UP000887116"/>
    </source>
</evidence>
<keyword evidence="3" id="KW-1185">Reference proteome</keyword>
<proteinExistence type="predicted"/>
<sequence>MSQFNSPNSSHIFNDSEISDDVGDLNILRFSRRTYSKVNYDSGSEKSFCKSTTNTKNIASSSLCENDLFFDEKSGKKHENKIINKDRLISLFDYEEDKCSASKCDFSDELLSPIFPDKTYQRTGNNMKRKVIEKELNLDEPKSKHPNNNMLLKSVQTFNQQSSASLSMSSKVKSNDTEGNIQKSPLREANGKCTIAKEEIKTNVSSYNKQFTQDSINGMSMLEFVQLFSAERNQEHINRKKSEFKKNPEGSDTSNAKKLTHGPESSIQKIVPKSTGTEKGNNTVIEKSTSTQKLNHGNFEQIKRPDIDKHSMGQKPLQIIDESNSGSSILHSSPLLPFISQLTDIDDSSECVEVARSNTISTSDSEGSDSRSHDLESDYAYNYVVAINILRHYLTQHSTVDDFCSHPDARNVLSKLSYETDDLSPLHRINHDNDPFQNFLNSSVLSLIQEYVRETILNIFPEVENLDLERIPTYRIVKYAYEGHNNNEIFYFTKVFHEDEFLNLDALVFKLCTVALLLIYDNFVKGYRD</sequence>
<feature type="compositionally biased region" description="Basic and acidic residues" evidence="1">
    <location>
        <begin position="237"/>
        <end position="249"/>
    </location>
</feature>
<dbReference type="AlphaFoldDB" id="A0A8X6H8A0"/>
<dbReference type="Proteomes" id="UP000887116">
    <property type="component" value="Unassembled WGS sequence"/>
</dbReference>
<comment type="caution">
    <text evidence="2">The sequence shown here is derived from an EMBL/GenBank/DDBJ whole genome shotgun (WGS) entry which is preliminary data.</text>
</comment>
<feature type="region of interest" description="Disordered" evidence="1">
    <location>
        <begin position="237"/>
        <end position="265"/>
    </location>
</feature>
<accession>A0A8X6H8A0</accession>
<feature type="compositionally biased region" description="Polar residues" evidence="1">
    <location>
        <begin position="250"/>
        <end position="265"/>
    </location>
</feature>
<evidence type="ECO:0000256" key="1">
    <source>
        <dbReference type="SAM" id="MobiDB-lite"/>
    </source>
</evidence>
<name>A0A8X6H8A0_TRICU</name>